<dbReference type="Proteomes" id="UP001642484">
    <property type="component" value="Unassembled WGS sequence"/>
</dbReference>
<keyword evidence="2" id="KW-1185">Reference proteome</keyword>
<protein>
    <submittedName>
        <fullName evidence="1">Uncharacterized protein</fullName>
    </submittedName>
</protein>
<proteinExistence type="predicted"/>
<name>A0ABP0IZ56_9DINO</name>
<dbReference type="EMBL" id="CAXAMN010004036">
    <property type="protein sequence ID" value="CAK9007401.1"/>
    <property type="molecule type" value="Genomic_DNA"/>
</dbReference>
<accession>A0ABP0IZ56</accession>
<organism evidence="1 2">
    <name type="scientific">Durusdinium trenchii</name>
    <dbReference type="NCBI Taxonomy" id="1381693"/>
    <lineage>
        <taxon>Eukaryota</taxon>
        <taxon>Sar</taxon>
        <taxon>Alveolata</taxon>
        <taxon>Dinophyceae</taxon>
        <taxon>Suessiales</taxon>
        <taxon>Symbiodiniaceae</taxon>
        <taxon>Durusdinium</taxon>
    </lineage>
</organism>
<evidence type="ECO:0000313" key="2">
    <source>
        <dbReference type="Proteomes" id="UP001642484"/>
    </source>
</evidence>
<comment type="caution">
    <text evidence="1">The sequence shown here is derived from an EMBL/GenBank/DDBJ whole genome shotgun (WGS) entry which is preliminary data.</text>
</comment>
<gene>
    <name evidence="1" type="ORF">CCMP2556_LOCUS8826</name>
</gene>
<evidence type="ECO:0000313" key="1">
    <source>
        <dbReference type="EMBL" id="CAK9007401.1"/>
    </source>
</evidence>
<reference evidence="1 2" key="1">
    <citation type="submission" date="2024-02" db="EMBL/GenBank/DDBJ databases">
        <authorList>
            <person name="Chen Y."/>
            <person name="Shah S."/>
            <person name="Dougan E. K."/>
            <person name="Thang M."/>
            <person name="Chan C."/>
        </authorList>
    </citation>
    <scope>NUCLEOTIDE SEQUENCE [LARGE SCALE GENOMIC DNA]</scope>
</reference>
<sequence>MELLCRLQPFIESVADVVGVQNEWFATEEEMLAELARSQDNFWDQTVKAVHEIHKEARKVKQQVQTVCEVFRTAFSCCYTATVSEEGGGDPATSHLGVV</sequence>